<feature type="transmembrane region" description="Helical" evidence="8">
    <location>
        <begin position="115"/>
        <end position="138"/>
    </location>
</feature>
<evidence type="ECO:0000313" key="10">
    <source>
        <dbReference type="EMBL" id="VAW43099.1"/>
    </source>
</evidence>
<dbReference type="InterPro" id="IPR047817">
    <property type="entry name" value="ABC2_TM_bact-type"/>
</dbReference>
<sequence length="279" mass="31633">ELQTLWGKLVEIFHYRYLLRNLVIRDLKVRYKNSVLGILWSLLNPLLMMTVYTVLFTILIPDEGIQKYPVFILVGLIPWQFHTSSVTSGASSILGNSSIIKKVYFPRILLPTAAVLSNLVNFLLASLVLLVLLFAFGVGLTIHAFWIPLILLTQIIFLLGLAFIFSTLQAFYRDTMMILEVGLLAWFFLTPVFYPFERFGSVATLWGISFDPARVMRWLNPMASIVDSYRTVLWGTVGSDGPVSMDPLSLLRTFITAVIVFIIGTTVFNRSEHLFGEKL</sequence>
<keyword evidence="2" id="KW-0813">Transport</keyword>
<protein>
    <submittedName>
        <fullName evidence="10">O-antigen export system permease protein RfbD</fullName>
    </submittedName>
</protein>
<evidence type="ECO:0000256" key="2">
    <source>
        <dbReference type="ARBA" id="ARBA00022448"/>
    </source>
</evidence>
<reference evidence="10" key="1">
    <citation type="submission" date="2018-06" db="EMBL/GenBank/DDBJ databases">
        <authorList>
            <person name="Zhirakovskaya E."/>
        </authorList>
    </citation>
    <scope>NUCLEOTIDE SEQUENCE</scope>
</reference>
<comment type="subcellular location">
    <subcellularLocation>
        <location evidence="1">Cell inner membrane</location>
        <topology evidence="1">Multi-pass membrane protein</topology>
    </subcellularLocation>
</comment>
<keyword evidence="7 8" id="KW-0472">Membrane</keyword>
<dbReference type="PROSITE" id="PS51012">
    <property type="entry name" value="ABC_TM2"/>
    <property type="match status" value="1"/>
</dbReference>
<name>A0A3B0W1D3_9ZZZZ</name>
<feature type="domain" description="ABC transmembrane type-2" evidence="9">
    <location>
        <begin position="36"/>
        <end position="271"/>
    </location>
</feature>
<keyword evidence="3" id="KW-1003">Cell membrane</keyword>
<evidence type="ECO:0000256" key="7">
    <source>
        <dbReference type="ARBA" id="ARBA00023136"/>
    </source>
</evidence>
<keyword evidence="4" id="KW-0997">Cell inner membrane</keyword>
<evidence type="ECO:0000256" key="1">
    <source>
        <dbReference type="ARBA" id="ARBA00004429"/>
    </source>
</evidence>
<dbReference type="Pfam" id="PF01061">
    <property type="entry name" value="ABC2_membrane"/>
    <property type="match status" value="1"/>
</dbReference>
<gene>
    <name evidence="10" type="ORF">MNBD_CHLOROFLEXI01-3689</name>
</gene>
<dbReference type="GO" id="GO:0015920">
    <property type="term" value="P:lipopolysaccharide transport"/>
    <property type="evidence" value="ECO:0007669"/>
    <property type="project" value="TreeGrafter"/>
</dbReference>
<feature type="transmembrane region" description="Helical" evidence="8">
    <location>
        <begin position="35"/>
        <end position="58"/>
    </location>
</feature>
<dbReference type="EMBL" id="UOEU01001023">
    <property type="protein sequence ID" value="VAW43099.1"/>
    <property type="molecule type" value="Genomic_DNA"/>
</dbReference>
<evidence type="ECO:0000256" key="3">
    <source>
        <dbReference type="ARBA" id="ARBA00022475"/>
    </source>
</evidence>
<evidence type="ECO:0000256" key="4">
    <source>
        <dbReference type="ARBA" id="ARBA00022519"/>
    </source>
</evidence>
<evidence type="ECO:0000256" key="8">
    <source>
        <dbReference type="SAM" id="Phobius"/>
    </source>
</evidence>
<dbReference type="InterPro" id="IPR013525">
    <property type="entry name" value="ABC2_TM"/>
</dbReference>
<keyword evidence="5 8" id="KW-0812">Transmembrane</keyword>
<dbReference type="AlphaFoldDB" id="A0A3B0W1D3"/>
<evidence type="ECO:0000259" key="9">
    <source>
        <dbReference type="PROSITE" id="PS51012"/>
    </source>
</evidence>
<dbReference type="GO" id="GO:0140359">
    <property type="term" value="F:ABC-type transporter activity"/>
    <property type="evidence" value="ECO:0007669"/>
    <property type="project" value="InterPro"/>
</dbReference>
<dbReference type="PANTHER" id="PTHR30413:SF8">
    <property type="entry name" value="TRANSPORT PERMEASE PROTEIN"/>
    <property type="match status" value="1"/>
</dbReference>
<evidence type="ECO:0000256" key="5">
    <source>
        <dbReference type="ARBA" id="ARBA00022692"/>
    </source>
</evidence>
<feature type="non-terminal residue" evidence="10">
    <location>
        <position position="1"/>
    </location>
</feature>
<keyword evidence="6 8" id="KW-1133">Transmembrane helix</keyword>
<evidence type="ECO:0000256" key="6">
    <source>
        <dbReference type="ARBA" id="ARBA00022989"/>
    </source>
</evidence>
<dbReference type="PANTHER" id="PTHR30413">
    <property type="entry name" value="INNER MEMBRANE TRANSPORT PERMEASE"/>
    <property type="match status" value="1"/>
</dbReference>
<accession>A0A3B0W1D3</accession>
<proteinExistence type="predicted"/>
<organism evidence="10">
    <name type="scientific">hydrothermal vent metagenome</name>
    <dbReference type="NCBI Taxonomy" id="652676"/>
    <lineage>
        <taxon>unclassified sequences</taxon>
        <taxon>metagenomes</taxon>
        <taxon>ecological metagenomes</taxon>
    </lineage>
</organism>
<feature type="transmembrane region" description="Helical" evidence="8">
    <location>
        <begin position="249"/>
        <end position="268"/>
    </location>
</feature>
<feature type="transmembrane region" description="Helical" evidence="8">
    <location>
        <begin position="70"/>
        <end position="94"/>
    </location>
</feature>
<dbReference type="GO" id="GO:0005886">
    <property type="term" value="C:plasma membrane"/>
    <property type="evidence" value="ECO:0007669"/>
    <property type="project" value="UniProtKB-SubCell"/>
</dbReference>
<feature type="transmembrane region" description="Helical" evidence="8">
    <location>
        <begin position="144"/>
        <end position="165"/>
    </location>
</feature>
<feature type="transmembrane region" description="Helical" evidence="8">
    <location>
        <begin position="177"/>
        <end position="196"/>
    </location>
</feature>